<feature type="compositionally biased region" description="Polar residues" evidence="1">
    <location>
        <begin position="40"/>
        <end position="49"/>
    </location>
</feature>
<dbReference type="OrthoDB" id="10255013at2759"/>
<dbReference type="HOGENOM" id="CLU_2580343_0_0_1"/>
<reference evidence="2 3" key="1">
    <citation type="submission" date="2014-06" db="EMBL/GenBank/DDBJ databases">
        <authorList>
            <consortium name="DOE Joint Genome Institute"/>
            <person name="Kuo A."/>
            <person name="Kohler A."/>
            <person name="Nagy L.G."/>
            <person name="Floudas D."/>
            <person name="Copeland A."/>
            <person name="Barry K.W."/>
            <person name="Cichocki N."/>
            <person name="Veneault-Fourrey C."/>
            <person name="LaButti K."/>
            <person name="Lindquist E.A."/>
            <person name="Lipzen A."/>
            <person name="Lundell T."/>
            <person name="Morin E."/>
            <person name="Murat C."/>
            <person name="Sun H."/>
            <person name="Tunlid A."/>
            <person name="Henrissat B."/>
            <person name="Grigoriev I.V."/>
            <person name="Hibbett D.S."/>
            <person name="Martin F."/>
            <person name="Nordberg H.P."/>
            <person name="Cantor M.N."/>
            <person name="Hua S.X."/>
        </authorList>
    </citation>
    <scope>NUCLEOTIDE SEQUENCE [LARGE SCALE GENOMIC DNA]</scope>
    <source>
        <strain evidence="2 3">ATCC 200175</strain>
    </source>
</reference>
<gene>
    <name evidence="2" type="ORF">PAXINDRAFT_22319</name>
</gene>
<name>A0A0C9T7Y9_PAXIN</name>
<evidence type="ECO:0000256" key="1">
    <source>
        <dbReference type="SAM" id="MobiDB-lite"/>
    </source>
</evidence>
<feature type="region of interest" description="Disordered" evidence="1">
    <location>
        <begin position="1"/>
        <end position="49"/>
    </location>
</feature>
<protein>
    <submittedName>
        <fullName evidence="2">Uncharacterized protein</fullName>
    </submittedName>
</protein>
<dbReference type="Proteomes" id="UP000053647">
    <property type="component" value="Unassembled WGS sequence"/>
</dbReference>
<feature type="non-terminal residue" evidence="2">
    <location>
        <position position="81"/>
    </location>
</feature>
<sequence length="81" mass="8571">MARDRLAALRAQRQDGGQGAIEMQGVRSPSSQPAPVPVNGSHSQLPQDTSSMPAFYAEVTSIQEAIAQFDSHVTAIADLHA</sequence>
<keyword evidence="3" id="KW-1185">Reference proteome</keyword>
<organism evidence="2 3">
    <name type="scientific">Paxillus involutus ATCC 200175</name>
    <dbReference type="NCBI Taxonomy" id="664439"/>
    <lineage>
        <taxon>Eukaryota</taxon>
        <taxon>Fungi</taxon>
        <taxon>Dikarya</taxon>
        <taxon>Basidiomycota</taxon>
        <taxon>Agaricomycotina</taxon>
        <taxon>Agaricomycetes</taxon>
        <taxon>Agaricomycetidae</taxon>
        <taxon>Boletales</taxon>
        <taxon>Paxilineae</taxon>
        <taxon>Paxillaceae</taxon>
        <taxon>Paxillus</taxon>
    </lineage>
</organism>
<dbReference type="AlphaFoldDB" id="A0A0C9T7Y9"/>
<reference evidence="3" key="2">
    <citation type="submission" date="2015-01" db="EMBL/GenBank/DDBJ databases">
        <title>Evolutionary Origins and Diversification of the Mycorrhizal Mutualists.</title>
        <authorList>
            <consortium name="DOE Joint Genome Institute"/>
            <consortium name="Mycorrhizal Genomics Consortium"/>
            <person name="Kohler A."/>
            <person name="Kuo A."/>
            <person name="Nagy L.G."/>
            <person name="Floudas D."/>
            <person name="Copeland A."/>
            <person name="Barry K.W."/>
            <person name="Cichocki N."/>
            <person name="Veneault-Fourrey C."/>
            <person name="LaButti K."/>
            <person name="Lindquist E.A."/>
            <person name="Lipzen A."/>
            <person name="Lundell T."/>
            <person name="Morin E."/>
            <person name="Murat C."/>
            <person name="Riley R."/>
            <person name="Ohm R."/>
            <person name="Sun H."/>
            <person name="Tunlid A."/>
            <person name="Henrissat B."/>
            <person name="Grigoriev I.V."/>
            <person name="Hibbett D.S."/>
            <person name="Martin F."/>
        </authorList>
    </citation>
    <scope>NUCLEOTIDE SEQUENCE [LARGE SCALE GENOMIC DNA]</scope>
    <source>
        <strain evidence="3">ATCC 200175</strain>
    </source>
</reference>
<evidence type="ECO:0000313" key="2">
    <source>
        <dbReference type="EMBL" id="KIJ04397.1"/>
    </source>
</evidence>
<proteinExistence type="predicted"/>
<evidence type="ECO:0000313" key="3">
    <source>
        <dbReference type="Proteomes" id="UP000053647"/>
    </source>
</evidence>
<dbReference type="EMBL" id="KN821872">
    <property type="protein sequence ID" value="KIJ04397.1"/>
    <property type="molecule type" value="Genomic_DNA"/>
</dbReference>
<accession>A0A0C9T7Y9</accession>